<feature type="compositionally biased region" description="Polar residues" evidence="1">
    <location>
        <begin position="455"/>
        <end position="470"/>
    </location>
</feature>
<evidence type="ECO:0000313" key="3">
    <source>
        <dbReference type="Proteomes" id="UP001142055"/>
    </source>
</evidence>
<dbReference type="Proteomes" id="UP001142055">
    <property type="component" value="Chromosome 3"/>
</dbReference>
<feature type="compositionally biased region" description="Basic residues" evidence="1">
    <location>
        <begin position="472"/>
        <end position="481"/>
    </location>
</feature>
<reference evidence="2" key="1">
    <citation type="submission" date="2022-12" db="EMBL/GenBank/DDBJ databases">
        <title>Genome assemblies of Blomia tropicalis.</title>
        <authorList>
            <person name="Cui Y."/>
        </authorList>
    </citation>
    <scope>NUCLEOTIDE SEQUENCE</scope>
    <source>
        <tissue evidence="2">Adult mites</tissue>
    </source>
</reference>
<gene>
    <name evidence="2" type="ORF">RDWZM_007634</name>
</gene>
<feature type="compositionally biased region" description="Polar residues" evidence="1">
    <location>
        <begin position="134"/>
        <end position="155"/>
    </location>
</feature>
<sequence length="1346" mass="151011">MSIITKPLASAILPLSEELSNMSENDFELSELNSSTESRLDPEVSNNQTSEQFAIPMLRSELNAEMSEDESDIVFLGVSSTIDDHIQSNNLNTENNVDSNLNSEILPSVLMSDDDDNECRLDISEGKLDEASEKSLSPIKSDSMSSNKVDESSVNEVIEIDDSDDSDEKVEEDPESNINSESFETQLNDAEPQKETTIDDASAIDNNDSGNNEMMRNYRQQLRARRQLNGVLGNEYITGDEIILPKRRSKLKPNITKFMTDVDSIPSTKLDCGEIADYDPNIPGPSRPTVIRRGIKKRVSRKFKKGSADLDLDLDSILYSSNDLSLFTIEKLKRTAQLFKTLTRDLTKPEPLCTETIEGFEFDCFDTEEKFETYSKFNVKELSESLLKEKIKIVGVDEERLNSFMVQEPANKTRRRITHRNQKIIPYREQFDYDMDFLDDEERRQMQEHLDLMSAVNNSIKNSGPDTMSQIPKRKRRKKTKPQSQTEQVNTDPTTSTNLENDALNEMKNTVTLEKKTFKILGRKKRAQSKNENMTGITEKRPLDSVKSILNPTKRVRLLTTRPNMVIEPAKENIQTTTTVANSNDQESQNQMIQAKSQLMELYQKLAKQNDPNRVQRFDGLIPQVFLHMDEEKRKLFHPKLMETFKKLYFQTFNFHKTINGTRYRTNLLTPVITNASELSRQVKYQLLNKQLPPVQRPPIATQPSSSKSIVFLQPNSKTIMGTSANSNLRPQLIGRRLIITSTVNTSATTIPIVNSVRMSTPNSAVNTRVISPNVSVQPIINSGNIRLNPSAKPIFLRAGNLVNTDAKSPSMANKTIFIMKPNGTGHTLVPYSPALVTSSSVSTPSTASSATVASVTASGTVTSGTSNPITSQIKLVLANHPNSKASILVPGNATLSSNANGGAAQVIQLNQNSIANVNANPNIPISTSSSFKVVLNPSTTSGIQTFQSVNRGCIRIGQSGANIGSSGTQHILLNGPNGNKLIANGLNGNKIFTLKPTSNVNSNGSTTTANVTTVYTNTKLHSTTSSIIQPTVPSSRNINLQHEPTSTIQLQLQQLPLLPNQQPHRNNEQFQQHLRTIAIANSLNMLVYSAFLYFTIAFFIDAVDTSVYLVEETNDEEFIIHKPVNNIINCSEEPEVIEVEDPSDYVDTVVNVQSDLNYILTILKSIDPSRLKQTQITQDHLYPHTKPISRGVDELTAILAYFEYSVYLYSSENCILFDFPTLKQLISDLLSKPYKQVCRDLFHSFSHLESESVKCIQKFRRELEWQQSLIKRLNDLEEANNISKSTLQPNVPSLFWKEIDLSKETFLRRSIKSILRREMYSLRSVINYRITLGDVLHHEKILMSI</sequence>
<feature type="region of interest" description="Disordered" evidence="1">
    <location>
        <begin position="111"/>
        <end position="212"/>
    </location>
</feature>
<feature type="compositionally biased region" description="Polar residues" evidence="1">
    <location>
        <begin position="176"/>
        <end position="188"/>
    </location>
</feature>
<feature type="region of interest" description="Disordered" evidence="1">
    <location>
        <begin position="455"/>
        <end position="500"/>
    </location>
</feature>
<organism evidence="2 3">
    <name type="scientific">Blomia tropicalis</name>
    <name type="common">Mite</name>
    <dbReference type="NCBI Taxonomy" id="40697"/>
    <lineage>
        <taxon>Eukaryota</taxon>
        <taxon>Metazoa</taxon>
        <taxon>Ecdysozoa</taxon>
        <taxon>Arthropoda</taxon>
        <taxon>Chelicerata</taxon>
        <taxon>Arachnida</taxon>
        <taxon>Acari</taxon>
        <taxon>Acariformes</taxon>
        <taxon>Sarcoptiformes</taxon>
        <taxon>Astigmata</taxon>
        <taxon>Glycyphagoidea</taxon>
        <taxon>Echimyopodidae</taxon>
        <taxon>Blomia</taxon>
    </lineage>
</organism>
<evidence type="ECO:0000256" key="1">
    <source>
        <dbReference type="SAM" id="MobiDB-lite"/>
    </source>
</evidence>
<evidence type="ECO:0000313" key="2">
    <source>
        <dbReference type="EMBL" id="KAJ6216477.1"/>
    </source>
</evidence>
<protein>
    <submittedName>
        <fullName evidence="2">Uncharacterized protein</fullName>
    </submittedName>
</protein>
<accession>A0A9Q0M1Z8</accession>
<feature type="compositionally biased region" description="Polar residues" evidence="1">
    <location>
        <begin position="482"/>
        <end position="500"/>
    </location>
</feature>
<comment type="caution">
    <text evidence="2">The sequence shown here is derived from an EMBL/GenBank/DDBJ whole genome shotgun (WGS) entry which is preliminary data.</text>
</comment>
<dbReference type="EMBL" id="JAPWDV010000003">
    <property type="protein sequence ID" value="KAJ6216477.1"/>
    <property type="molecule type" value="Genomic_DNA"/>
</dbReference>
<feature type="compositionally biased region" description="Basic and acidic residues" evidence="1">
    <location>
        <begin position="118"/>
        <end position="133"/>
    </location>
</feature>
<feature type="compositionally biased region" description="Acidic residues" evidence="1">
    <location>
        <begin position="158"/>
        <end position="175"/>
    </location>
</feature>
<proteinExistence type="predicted"/>
<name>A0A9Q0M1Z8_BLOTA</name>
<keyword evidence="3" id="KW-1185">Reference proteome</keyword>